<dbReference type="InterPro" id="IPR007627">
    <property type="entry name" value="RNA_pol_sigma70_r2"/>
</dbReference>
<dbReference type="AlphaFoldDB" id="A0A6I4T7N9"/>
<dbReference type="Gene3D" id="1.10.1740.10">
    <property type="match status" value="1"/>
</dbReference>
<evidence type="ECO:0000313" key="4">
    <source>
        <dbReference type="EMBL" id="MXO67184.1"/>
    </source>
</evidence>
<dbReference type="InterPro" id="IPR013325">
    <property type="entry name" value="RNA_pol_sigma_r2"/>
</dbReference>
<proteinExistence type="predicted"/>
<dbReference type="NCBIfam" id="TIGR02937">
    <property type="entry name" value="sigma70-ECF"/>
    <property type="match status" value="1"/>
</dbReference>
<dbReference type="InterPro" id="IPR036388">
    <property type="entry name" value="WH-like_DNA-bd_sf"/>
</dbReference>
<feature type="domain" description="RNA polymerase sigma-70 region 2" evidence="2">
    <location>
        <begin position="10"/>
        <end position="73"/>
    </location>
</feature>
<dbReference type="RefSeq" id="WP_160737613.1">
    <property type="nucleotide sequence ID" value="NZ_WTYT01000007.1"/>
</dbReference>
<evidence type="ECO:0000259" key="3">
    <source>
        <dbReference type="Pfam" id="PF08281"/>
    </source>
</evidence>
<dbReference type="InterPro" id="IPR052704">
    <property type="entry name" value="ECF_Sigma-70_Domain"/>
</dbReference>
<dbReference type="CDD" id="cd06171">
    <property type="entry name" value="Sigma70_r4"/>
    <property type="match status" value="1"/>
</dbReference>
<dbReference type="PANTHER" id="PTHR30173">
    <property type="entry name" value="SIGMA 19 FACTOR"/>
    <property type="match status" value="1"/>
</dbReference>
<dbReference type="InterPro" id="IPR013324">
    <property type="entry name" value="RNA_pol_sigma_r3/r4-like"/>
</dbReference>
<keyword evidence="5" id="KW-1185">Reference proteome</keyword>
<evidence type="ECO:0000256" key="1">
    <source>
        <dbReference type="ARBA" id="ARBA00011344"/>
    </source>
</evidence>
<name>A0A6I4T7N9_9SPHN</name>
<comment type="caution">
    <text evidence="4">The sequence shown here is derived from an EMBL/GenBank/DDBJ whole genome shotgun (WGS) entry which is preliminary data.</text>
</comment>
<dbReference type="Gene3D" id="3.10.450.50">
    <property type="match status" value="1"/>
</dbReference>
<sequence>MPPERILQTFEKHRPRLRSLAYRMTGSLTDSEDILQETWMRWSTCNHDSIRDPARWLTTITARQCLDHLNSARMRRERYVGAWLPDPLISGMAPDAETLLSEGEDVRIALLLMLQSLSPPMRAAFLLREAFDFSYAEIAAVTGDAEASARQLVSRARKRMAGAEPECTSSTAEEEALVHAFWQASRTGDMDQLLALFAEDIEVYTDGGGRVPASLNVLHGAWRAAALFAGLARKSDRPSRPCPPLLRVNGSPGFVSVETGDVLQTTALAI</sequence>
<dbReference type="InterPro" id="IPR013249">
    <property type="entry name" value="RNA_pol_sigma70_r4_t2"/>
</dbReference>
<feature type="domain" description="RNA polymerase sigma factor 70 region 4 type 2" evidence="3">
    <location>
        <begin position="109"/>
        <end position="160"/>
    </location>
</feature>
<feature type="non-terminal residue" evidence="4">
    <location>
        <position position="270"/>
    </location>
</feature>
<protein>
    <submittedName>
        <fullName evidence="4">Sigma-70 family RNA polymerase sigma factor</fullName>
    </submittedName>
</protein>
<dbReference type="PANTHER" id="PTHR30173:SF43">
    <property type="entry name" value="ECF RNA POLYMERASE SIGMA FACTOR SIGI-RELATED"/>
    <property type="match status" value="1"/>
</dbReference>
<organism evidence="4 5">
    <name type="scientific">Altericroceibacterium endophyticum</name>
    <dbReference type="NCBI Taxonomy" id="1808508"/>
    <lineage>
        <taxon>Bacteria</taxon>
        <taxon>Pseudomonadati</taxon>
        <taxon>Pseudomonadota</taxon>
        <taxon>Alphaproteobacteria</taxon>
        <taxon>Sphingomonadales</taxon>
        <taxon>Erythrobacteraceae</taxon>
        <taxon>Altericroceibacterium</taxon>
    </lineage>
</organism>
<dbReference type="OrthoDB" id="9794372at2"/>
<gene>
    <name evidence="4" type="ORF">GRI91_15585</name>
</gene>
<dbReference type="GO" id="GO:0006352">
    <property type="term" value="P:DNA-templated transcription initiation"/>
    <property type="evidence" value="ECO:0007669"/>
    <property type="project" value="InterPro"/>
</dbReference>
<dbReference type="SUPFAM" id="SSF88659">
    <property type="entry name" value="Sigma3 and sigma4 domains of RNA polymerase sigma factors"/>
    <property type="match status" value="1"/>
</dbReference>
<dbReference type="Proteomes" id="UP000438476">
    <property type="component" value="Unassembled WGS sequence"/>
</dbReference>
<dbReference type="GO" id="GO:0016987">
    <property type="term" value="F:sigma factor activity"/>
    <property type="evidence" value="ECO:0007669"/>
    <property type="project" value="InterPro"/>
</dbReference>
<evidence type="ECO:0000259" key="2">
    <source>
        <dbReference type="Pfam" id="PF04542"/>
    </source>
</evidence>
<dbReference type="NCBIfam" id="NF007214">
    <property type="entry name" value="PRK09636.1"/>
    <property type="match status" value="1"/>
</dbReference>
<reference evidence="4 5" key="1">
    <citation type="submission" date="2019-12" db="EMBL/GenBank/DDBJ databases">
        <title>Genomic-based taxomic classification of the family Erythrobacteraceae.</title>
        <authorList>
            <person name="Xu L."/>
        </authorList>
    </citation>
    <scope>NUCLEOTIDE SEQUENCE [LARGE SCALE GENOMIC DNA]</scope>
    <source>
        <strain evidence="4 5">LMG 29518</strain>
    </source>
</reference>
<accession>A0A6I4T7N9</accession>
<dbReference type="GO" id="GO:0003677">
    <property type="term" value="F:DNA binding"/>
    <property type="evidence" value="ECO:0007669"/>
    <property type="project" value="InterPro"/>
</dbReference>
<dbReference type="Pfam" id="PF04542">
    <property type="entry name" value="Sigma70_r2"/>
    <property type="match status" value="1"/>
</dbReference>
<evidence type="ECO:0000313" key="5">
    <source>
        <dbReference type="Proteomes" id="UP000438476"/>
    </source>
</evidence>
<dbReference type="SUPFAM" id="SSF88946">
    <property type="entry name" value="Sigma2 domain of RNA polymerase sigma factors"/>
    <property type="match status" value="1"/>
</dbReference>
<dbReference type="InterPro" id="IPR014284">
    <property type="entry name" value="RNA_pol_sigma-70_dom"/>
</dbReference>
<dbReference type="Gene3D" id="1.10.10.10">
    <property type="entry name" value="Winged helix-like DNA-binding domain superfamily/Winged helix DNA-binding domain"/>
    <property type="match status" value="1"/>
</dbReference>
<comment type="subunit">
    <text evidence="1">Interacts transiently with the RNA polymerase catalytic core formed by RpoA, RpoB, RpoC and RpoZ (2 alpha, 1 beta, 1 beta' and 1 omega subunit) to form the RNA polymerase holoenzyme that can initiate transcription.</text>
</comment>
<dbReference type="EMBL" id="WTYT01000007">
    <property type="protein sequence ID" value="MXO67184.1"/>
    <property type="molecule type" value="Genomic_DNA"/>
</dbReference>
<dbReference type="SUPFAM" id="SSF54427">
    <property type="entry name" value="NTF2-like"/>
    <property type="match status" value="1"/>
</dbReference>
<dbReference type="InterPro" id="IPR032710">
    <property type="entry name" value="NTF2-like_dom_sf"/>
</dbReference>
<dbReference type="Pfam" id="PF08281">
    <property type="entry name" value="Sigma70_r4_2"/>
    <property type="match status" value="1"/>
</dbReference>